<proteinExistence type="predicted"/>
<feature type="region of interest" description="Disordered" evidence="1">
    <location>
        <begin position="64"/>
        <end position="89"/>
    </location>
</feature>
<dbReference type="AlphaFoldDB" id="A0AAE1NKR7"/>
<accession>A0AAE1NKR7</accession>
<comment type="caution">
    <text evidence="2">The sequence shown here is derived from an EMBL/GenBank/DDBJ whole genome shotgun (WGS) entry which is preliminary data.</text>
</comment>
<name>A0AAE1NKR7_9EUCA</name>
<feature type="non-terminal residue" evidence="2">
    <location>
        <position position="1"/>
    </location>
</feature>
<dbReference type="EMBL" id="JAWZYT010005070">
    <property type="protein sequence ID" value="KAK4291718.1"/>
    <property type="molecule type" value="Genomic_DNA"/>
</dbReference>
<organism evidence="2 3">
    <name type="scientific">Petrolisthes manimaculis</name>
    <dbReference type="NCBI Taxonomy" id="1843537"/>
    <lineage>
        <taxon>Eukaryota</taxon>
        <taxon>Metazoa</taxon>
        <taxon>Ecdysozoa</taxon>
        <taxon>Arthropoda</taxon>
        <taxon>Crustacea</taxon>
        <taxon>Multicrustacea</taxon>
        <taxon>Malacostraca</taxon>
        <taxon>Eumalacostraca</taxon>
        <taxon>Eucarida</taxon>
        <taxon>Decapoda</taxon>
        <taxon>Pleocyemata</taxon>
        <taxon>Anomura</taxon>
        <taxon>Galatheoidea</taxon>
        <taxon>Porcellanidae</taxon>
        <taxon>Petrolisthes</taxon>
    </lineage>
</organism>
<evidence type="ECO:0000256" key="1">
    <source>
        <dbReference type="SAM" id="MobiDB-lite"/>
    </source>
</evidence>
<keyword evidence="3" id="KW-1185">Reference proteome</keyword>
<evidence type="ECO:0000313" key="2">
    <source>
        <dbReference type="EMBL" id="KAK4291718.1"/>
    </source>
</evidence>
<dbReference type="Proteomes" id="UP001292094">
    <property type="component" value="Unassembled WGS sequence"/>
</dbReference>
<reference evidence="2" key="1">
    <citation type="submission" date="2023-11" db="EMBL/GenBank/DDBJ databases">
        <title>Genome assemblies of two species of porcelain crab, Petrolisthes cinctipes and Petrolisthes manimaculis (Anomura: Porcellanidae).</title>
        <authorList>
            <person name="Angst P."/>
        </authorList>
    </citation>
    <scope>NUCLEOTIDE SEQUENCE</scope>
    <source>
        <strain evidence="2">PB745_02</strain>
        <tissue evidence="2">Gill</tissue>
    </source>
</reference>
<sequence length="89" mass="9905">CRLDGAGVYVAISSEAEYINNSSKTLRWLEVHWYDVLESQEGDWVGLWDQDPVGALEMPLVQAPASGHEGRIRTNETWDGTMVPTNIDG</sequence>
<gene>
    <name evidence="2" type="ORF">Pmani_035472</name>
</gene>
<protein>
    <submittedName>
        <fullName evidence="2">Uncharacterized protein</fullName>
    </submittedName>
</protein>
<evidence type="ECO:0000313" key="3">
    <source>
        <dbReference type="Proteomes" id="UP001292094"/>
    </source>
</evidence>